<gene>
    <name evidence="3" type="primary">LOC125177588</name>
</gene>
<dbReference type="Proteomes" id="UP000694843">
    <property type="component" value="Unplaced"/>
</dbReference>
<dbReference type="InterPro" id="IPR029675">
    <property type="entry name" value="PGAP4"/>
</dbReference>
<keyword evidence="1" id="KW-0472">Membrane</keyword>
<keyword evidence="2" id="KW-1185">Reference proteome</keyword>
<reference evidence="3" key="1">
    <citation type="submission" date="2025-08" db="UniProtKB">
        <authorList>
            <consortium name="RefSeq"/>
        </authorList>
    </citation>
    <scope>IDENTIFICATION</scope>
    <source>
        <tissue evidence="3">Whole organism</tissue>
    </source>
</reference>
<evidence type="ECO:0000256" key="1">
    <source>
        <dbReference type="SAM" id="Phobius"/>
    </source>
</evidence>
<name>A0A979FF57_HYAAZ</name>
<dbReference type="GeneID" id="125177588"/>
<protein>
    <submittedName>
        <fullName evidence="3">Uncharacterized protein LOC125177588</fullName>
    </submittedName>
</protein>
<sequence length="395" mass="45275">MCLSLQGFSTRKYYKLFLVMNNHIVLLSTLYLIIVGFVLPYLLRERIFSMFFELNDLENELLEDTKFHHRQKHSMAYLQALEPGKTLPLYDARLRSGNISHLIIALVRDPDHRRGSQYLTQLAVGLHEASVDDNHTGIFFCNGTSEENPYLTKVAQHFPVYDVPKSNSEDKLSFSSKRENKLKTAFLECVRLGLNQTNSAPLLVTVFNDNVLPLPHFSQDIKKIVRHKLSHRMSCGELIPRSDQWLFLHLQEPVGLRSYRYDTESLRELLLISLTGAVVFHVIFKVLDPHLSSRSVLFTFIYGGSLFLTFALCMGRPYTTELRRVTPALYRTYDPPEALHFSALTLPSSSFGMIEPLLRTIKCSQYVGFHRVLDSLINSLEIPGYVVSPSLVQYV</sequence>
<proteinExistence type="predicted"/>
<dbReference type="OrthoDB" id="2016523at2759"/>
<keyword evidence="1" id="KW-1133">Transmembrane helix</keyword>
<dbReference type="GO" id="GO:0000139">
    <property type="term" value="C:Golgi membrane"/>
    <property type="evidence" value="ECO:0007669"/>
    <property type="project" value="InterPro"/>
</dbReference>
<feature type="transmembrane region" description="Helical" evidence="1">
    <location>
        <begin position="266"/>
        <end position="284"/>
    </location>
</feature>
<feature type="transmembrane region" description="Helical" evidence="1">
    <location>
        <begin position="296"/>
        <end position="314"/>
    </location>
</feature>
<dbReference type="GO" id="GO:0006506">
    <property type="term" value="P:GPI anchor biosynthetic process"/>
    <property type="evidence" value="ECO:0007669"/>
    <property type="project" value="InterPro"/>
</dbReference>
<accession>A0A979FF57</accession>
<dbReference type="AlphaFoldDB" id="A0A979FF57"/>
<dbReference type="KEGG" id="hazt:125177588"/>
<dbReference type="PANTHER" id="PTHR31410:SF1">
    <property type="entry name" value="POST-GPI ATTACHMENT TO PROTEINS FACTOR 4"/>
    <property type="match status" value="1"/>
</dbReference>
<organism evidence="2 3">
    <name type="scientific">Hyalella azteca</name>
    <name type="common">Amphipod</name>
    <dbReference type="NCBI Taxonomy" id="294128"/>
    <lineage>
        <taxon>Eukaryota</taxon>
        <taxon>Metazoa</taxon>
        <taxon>Ecdysozoa</taxon>
        <taxon>Arthropoda</taxon>
        <taxon>Crustacea</taxon>
        <taxon>Multicrustacea</taxon>
        <taxon>Malacostraca</taxon>
        <taxon>Eumalacostraca</taxon>
        <taxon>Peracarida</taxon>
        <taxon>Amphipoda</taxon>
        <taxon>Senticaudata</taxon>
        <taxon>Talitrida</taxon>
        <taxon>Talitroidea</taxon>
        <taxon>Hyalellidae</taxon>
        <taxon>Hyalella</taxon>
    </lineage>
</organism>
<feature type="transmembrane region" description="Helical" evidence="1">
    <location>
        <begin position="24"/>
        <end position="43"/>
    </location>
</feature>
<evidence type="ECO:0000313" key="2">
    <source>
        <dbReference type="Proteomes" id="UP000694843"/>
    </source>
</evidence>
<dbReference type="PANTHER" id="PTHR31410">
    <property type="entry name" value="TRANSMEMBRANE PROTEIN 246"/>
    <property type="match status" value="1"/>
</dbReference>
<dbReference type="GO" id="GO:0016757">
    <property type="term" value="F:glycosyltransferase activity"/>
    <property type="evidence" value="ECO:0007669"/>
    <property type="project" value="InterPro"/>
</dbReference>
<keyword evidence="1" id="KW-0812">Transmembrane</keyword>
<evidence type="ECO:0000313" key="3">
    <source>
        <dbReference type="RefSeq" id="XP_047735533.1"/>
    </source>
</evidence>
<dbReference type="RefSeq" id="XP_047735533.1">
    <property type="nucleotide sequence ID" value="XM_047879577.1"/>
</dbReference>